<keyword evidence="3" id="KW-1185">Reference proteome</keyword>
<dbReference type="PRINTS" id="PR01217">
    <property type="entry name" value="PRICHEXTENSN"/>
</dbReference>
<evidence type="ECO:0000256" key="1">
    <source>
        <dbReference type="SAM" id="MobiDB-lite"/>
    </source>
</evidence>
<dbReference type="RefSeq" id="WP_073479964.1">
    <property type="nucleotide sequence ID" value="NZ_FQVN01000001.1"/>
</dbReference>
<dbReference type="AlphaFoldDB" id="A0A1M4VVQ4"/>
<feature type="compositionally biased region" description="Gly residues" evidence="1">
    <location>
        <begin position="237"/>
        <end position="246"/>
    </location>
</feature>
<dbReference type="InterPro" id="IPR038332">
    <property type="entry name" value="PPE_sf"/>
</dbReference>
<feature type="compositionally biased region" description="Gly residues" evidence="1">
    <location>
        <begin position="377"/>
        <end position="400"/>
    </location>
</feature>
<protein>
    <recommendedName>
        <fullName evidence="4">PPE family protein</fullName>
    </recommendedName>
</protein>
<name>A0A1M4VVQ4_STRHI</name>
<feature type="region of interest" description="Disordered" evidence="1">
    <location>
        <begin position="158"/>
        <end position="433"/>
    </location>
</feature>
<dbReference type="Gene3D" id="1.20.1260.20">
    <property type="entry name" value="PPE superfamily"/>
    <property type="match status" value="1"/>
</dbReference>
<reference evidence="2 3" key="1">
    <citation type="submission" date="2016-11" db="EMBL/GenBank/DDBJ databases">
        <authorList>
            <person name="Jaros S."/>
            <person name="Januszkiewicz K."/>
            <person name="Wedrychowicz H."/>
        </authorList>
    </citation>
    <scope>NUCLEOTIDE SEQUENCE [LARGE SCALE GENOMIC DNA]</scope>
    <source>
        <strain evidence="2 3">DSM 44523</strain>
    </source>
</reference>
<evidence type="ECO:0000313" key="2">
    <source>
        <dbReference type="EMBL" id="SHE72812.1"/>
    </source>
</evidence>
<dbReference type="SUPFAM" id="SSF140459">
    <property type="entry name" value="PE/PPE dimer-like"/>
    <property type="match status" value="1"/>
</dbReference>
<feature type="compositionally biased region" description="Low complexity" evidence="1">
    <location>
        <begin position="295"/>
        <end position="308"/>
    </location>
</feature>
<feature type="compositionally biased region" description="Pro residues" evidence="1">
    <location>
        <begin position="248"/>
        <end position="261"/>
    </location>
</feature>
<feature type="compositionally biased region" description="Low complexity" evidence="1">
    <location>
        <begin position="195"/>
        <end position="207"/>
    </location>
</feature>
<feature type="compositionally biased region" description="Pro residues" evidence="1">
    <location>
        <begin position="268"/>
        <end position="289"/>
    </location>
</feature>
<feature type="compositionally biased region" description="Gly residues" evidence="1">
    <location>
        <begin position="309"/>
        <end position="368"/>
    </location>
</feature>
<feature type="compositionally biased region" description="Polar residues" evidence="1">
    <location>
        <begin position="208"/>
        <end position="221"/>
    </location>
</feature>
<sequence length="433" mass="43585">MGDLGLDRTNVNWQAKQLDDLYQVKDGETSFGDKVQDWKDVAAEFEAIGQYIDASLKQARVVQDGAAADAQQQAMQPLAQYAEACKGYADMTANAVQEQGGHRVTAMTSLPEKMDKPSLKWYEAVTLPGLVNHELEKAQYDERTEQARKVMETYENSTNANLSSMPTFEPPPPMAFAVDVPSGGQNPTWNGDYESGSSVGSSGSTTSQPPATVNPTFTAPSQVPPGNGGHLPQPPYNGGGGGGGGNPLPTPKPPMPLPMPPTGGGGPYPKPTPAPRPNPMRPLPLPTGPTGPGAGRNTPGPAAGRGPVPNGGRGGFGPGGPGGRAGFGPGGVGGRGPGGFGPMGGGAGDLGARGGMGPGGASGVGGFGPEDNARNGAAGGGRPGASGPAGGAGGHGSRGQGGEDKEHKRPDYLVEMEDIYDDGTKVAPPVIGG</sequence>
<proteinExistence type="predicted"/>
<gene>
    <name evidence="2" type="ORF">SAMN05444320_101901</name>
</gene>
<dbReference type="EMBL" id="FQVN01000001">
    <property type="protein sequence ID" value="SHE72812.1"/>
    <property type="molecule type" value="Genomic_DNA"/>
</dbReference>
<evidence type="ECO:0008006" key="4">
    <source>
        <dbReference type="Google" id="ProtNLM"/>
    </source>
</evidence>
<accession>A0A1M4VVQ4</accession>
<dbReference type="STRING" id="2017.SAMN05444320_101901"/>
<organism evidence="2 3">
    <name type="scientific">Streptoalloteichus hindustanus</name>
    <dbReference type="NCBI Taxonomy" id="2017"/>
    <lineage>
        <taxon>Bacteria</taxon>
        <taxon>Bacillati</taxon>
        <taxon>Actinomycetota</taxon>
        <taxon>Actinomycetes</taxon>
        <taxon>Pseudonocardiales</taxon>
        <taxon>Pseudonocardiaceae</taxon>
        <taxon>Streptoalloteichus</taxon>
    </lineage>
</organism>
<dbReference type="Proteomes" id="UP000184501">
    <property type="component" value="Unassembled WGS sequence"/>
</dbReference>
<evidence type="ECO:0000313" key="3">
    <source>
        <dbReference type="Proteomes" id="UP000184501"/>
    </source>
</evidence>
<feature type="compositionally biased region" description="Basic and acidic residues" evidence="1">
    <location>
        <begin position="401"/>
        <end position="412"/>
    </location>
</feature>
<dbReference type="OrthoDB" id="3693085at2"/>